<feature type="binding site" evidence="9">
    <location>
        <position position="61"/>
    </location>
    <ligand>
        <name>(R)-pantoate</name>
        <dbReference type="ChEBI" id="CHEBI:15980"/>
    </ligand>
</feature>
<dbReference type="Pfam" id="PF02569">
    <property type="entry name" value="Pantoate_ligase"/>
    <property type="match status" value="1"/>
</dbReference>
<dbReference type="HAMAP" id="MF_00158">
    <property type="entry name" value="PanC"/>
    <property type="match status" value="1"/>
</dbReference>
<evidence type="ECO:0000256" key="9">
    <source>
        <dbReference type="HAMAP-Rule" id="MF_00158"/>
    </source>
</evidence>
<comment type="subunit">
    <text evidence="9">Homodimer.</text>
</comment>
<dbReference type="InterPro" id="IPR003721">
    <property type="entry name" value="Pantoate_ligase"/>
</dbReference>
<evidence type="ECO:0000256" key="5">
    <source>
        <dbReference type="ARBA" id="ARBA00022655"/>
    </source>
</evidence>
<keyword evidence="11" id="KW-1185">Reference proteome</keyword>
<feature type="binding site" evidence="9">
    <location>
        <position position="61"/>
    </location>
    <ligand>
        <name>beta-alanine</name>
        <dbReference type="ChEBI" id="CHEBI:57966"/>
    </ligand>
</feature>
<keyword evidence="7 9" id="KW-0067">ATP-binding</keyword>
<comment type="caution">
    <text evidence="10">The sequence shown here is derived from an EMBL/GenBank/DDBJ whole genome shotgun (WGS) entry which is preliminary data.</text>
</comment>
<evidence type="ECO:0000256" key="8">
    <source>
        <dbReference type="ARBA" id="ARBA00048258"/>
    </source>
</evidence>
<feature type="binding site" evidence="9">
    <location>
        <begin position="147"/>
        <end position="150"/>
    </location>
    <ligand>
        <name>ATP</name>
        <dbReference type="ChEBI" id="CHEBI:30616"/>
    </ligand>
</feature>
<dbReference type="GO" id="GO:0004592">
    <property type="term" value="F:pantoate-beta-alanine ligase activity"/>
    <property type="evidence" value="ECO:0007669"/>
    <property type="project" value="UniProtKB-EC"/>
</dbReference>
<keyword evidence="4 9" id="KW-0436">Ligase</keyword>
<reference evidence="11" key="1">
    <citation type="journal article" date="2019" name="Int. J. Syst. Evol. Microbiol.">
        <title>The Global Catalogue of Microorganisms (GCM) 10K type strain sequencing project: providing services to taxonomists for standard genome sequencing and annotation.</title>
        <authorList>
            <consortium name="The Broad Institute Genomics Platform"/>
            <consortium name="The Broad Institute Genome Sequencing Center for Infectious Disease"/>
            <person name="Wu L."/>
            <person name="Ma J."/>
        </authorList>
    </citation>
    <scope>NUCLEOTIDE SEQUENCE [LARGE SCALE GENOMIC DNA]</scope>
    <source>
        <strain evidence="11">CCUG 37865</strain>
    </source>
</reference>
<evidence type="ECO:0000256" key="7">
    <source>
        <dbReference type="ARBA" id="ARBA00022840"/>
    </source>
</evidence>
<sequence length="292" mass="32876">MKIIRSIKEMKEISTNIKAKGDTIGFVPTMGYLHEGHAALIDVCRKETDIVIVSIFVNPLQFGPNEDFDRYPRDEERDRRIAERHRADYLFLPTVEEMYPEKASLSINVVDRTDVLCGRTRQGHFDGVVTVLAKLFHLTNSDVAYFGLKDAQQVAVVKALVDDLNFSVKIRPIPTVREADGLAKSSRNVYLSPEERMEASHLYKSLQIGQQLLIDGVKNTGIIINEVRKYLKNHTNGSIDYVEILSFPELKEISTINQPVILAVAVNFAKARLIDNILINGHGVIVSDPFQS</sequence>
<comment type="catalytic activity">
    <reaction evidence="8 9">
        <text>(R)-pantoate + beta-alanine + ATP = (R)-pantothenate + AMP + diphosphate + H(+)</text>
        <dbReference type="Rhea" id="RHEA:10912"/>
        <dbReference type="ChEBI" id="CHEBI:15378"/>
        <dbReference type="ChEBI" id="CHEBI:15980"/>
        <dbReference type="ChEBI" id="CHEBI:29032"/>
        <dbReference type="ChEBI" id="CHEBI:30616"/>
        <dbReference type="ChEBI" id="CHEBI:33019"/>
        <dbReference type="ChEBI" id="CHEBI:57966"/>
        <dbReference type="ChEBI" id="CHEBI:456215"/>
        <dbReference type="EC" id="6.3.2.1"/>
    </reaction>
</comment>
<evidence type="ECO:0000256" key="6">
    <source>
        <dbReference type="ARBA" id="ARBA00022741"/>
    </source>
</evidence>
<dbReference type="PANTHER" id="PTHR21299:SF1">
    <property type="entry name" value="PANTOATE--BETA-ALANINE LIGASE"/>
    <property type="match status" value="1"/>
</dbReference>
<dbReference type="EC" id="6.3.2.1" evidence="9"/>
<dbReference type="Proteomes" id="UP001595882">
    <property type="component" value="Unassembled WGS sequence"/>
</dbReference>
<feature type="binding site" evidence="9">
    <location>
        <position position="153"/>
    </location>
    <ligand>
        <name>(R)-pantoate</name>
        <dbReference type="ChEBI" id="CHEBI:15980"/>
    </ligand>
</feature>
<dbReference type="InterPro" id="IPR014729">
    <property type="entry name" value="Rossmann-like_a/b/a_fold"/>
</dbReference>
<gene>
    <name evidence="9 10" type="primary">panC</name>
    <name evidence="10" type="ORF">ACFOY7_14990</name>
</gene>
<feature type="active site" description="Proton donor" evidence="9">
    <location>
        <position position="37"/>
    </location>
</feature>
<dbReference type="InterPro" id="IPR042176">
    <property type="entry name" value="Pantoate_ligase_C"/>
</dbReference>
<proteinExistence type="inferred from homology"/>
<comment type="pathway">
    <text evidence="1 9">Cofactor biosynthesis; (R)-pantothenate biosynthesis; (R)-pantothenate from (R)-pantoate and beta-alanine: step 1/1.</text>
</comment>
<comment type="function">
    <text evidence="9">Catalyzes the condensation of pantoate with beta-alanine in an ATP-dependent reaction via a pantoyl-adenylate intermediate.</text>
</comment>
<accession>A0ABV8WY38</accession>
<keyword evidence="6 9" id="KW-0547">Nucleotide-binding</keyword>
<organism evidence="10 11">
    <name type="scientific">Gracilibacillus xinjiangensis</name>
    <dbReference type="NCBI Taxonomy" id="1193282"/>
    <lineage>
        <taxon>Bacteria</taxon>
        <taxon>Bacillati</taxon>
        <taxon>Bacillota</taxon>
        <taxon>Bacilli</taxon>
        <taxon>Bacillales</taxon>
        <taxon>Bacillaceae</taxon>
        <taxon>Gracilibacillus</taxon>
    </lineage>
</organism>
<evidence type="ECO:0000256" key="2">
    <source>
        <dbReference type="ARBA" id="ARBA00009256"/>
    </source>
</evidence>
<keyword evidence="3 9" id="KW-0963">Cytoplasm</keyword>
<dbReference type="NCBIfam" id="TIGR00018">
    <property type="entry name" value="panC"/>
    <property type="match status" value="1"/>
</dbReference>
<feature type="binding site" evidence="9">
    <location>
        <position position="176"/>
    </location>
    <ligand>
        <name>ATP</name>
        <dbReference type="ChEBI" id="CHEBI:30616"/>
    </ligand>
</feature>
<dbReference type="Gene3D" id="3.40.50.620">
    <property type="entry name" value="HUPs"/>
    <property type="match status" value="1"/>
</dbReference>
<dbReference type="Gene3D" id="3.30.1300.10">
    <property type="entry name" value="Pantoate-beta-alanine ligase, C-terminal domain"/>
    <property type="match status" value="1"/>
</dbReference>
<evidence type="ECO:0000256" key="1">
    <source>
        <dbReference type="ARBA" id="ARBA00004990"/>
    </source>
</evidence>
<name>A0ABV8WY38_9BACI</name>
<dbReference type="SUPFAM" id="SSF52374">
    <property type="entry name" value="Nucleotidylyl transferase"/>
    <property type="match status" value="1"/>
</dbReference>
<comment type="subcellular location">
    <subcellularLocation>
        <location evidence="9">Cytoplasm</location>
    </subcellularLocation>
</comment>
<comment type="miscellaneous">
    <text evidence="9">The reaction proceeds by a bi uni uni bi ping pong mechanism.</text>
</comment>
<evidence type="ECO:0000256" key="4">
    <source>
        <dbReference type="ARBA" id="ARBA00022598"/>
    </source>
</evidence>
<comment type="similarity">
    <text evidence="2 9">Belongs to the pantothenate synthetase family.</text>
</comment>
<protein>
    <recommendedName>
        <fullName evidence="9">Pantothenate synthetase</fullName>
        <shortName evidence="9">PS</shortName>
        <ecNumber evidence="9">6.3.2.1</ecNumber>
    </recommendedName>
    <alternativeName>
        <fullName evidence="9">Pantoate--beta-alanine ligase</fullName>
    </alternativeName>
    <alternativeName>
        <fullName evidence="9">Pantoate-activating enzyme</fullName>
    </alternativeName>
</protein>
<keyword evidence="5 9" id="KW-0566">Pantothenate biosynthesis</keyword>
<dbReference type="CDD" id="cd00560">
    <property type="entry name" value="PanC"/>
    <property type="match status" value="1"/>
</dbReference>
<evidence type="ECO:0000256" key="3">
    <source>
        <dbReference type="ARBA" id="ARBA00022490"/>
    </source>
</evidence>
<feature type="binding site" evidence="9">
    <location>
        <begin position="30"/>
        <end position="37"/>
    </location>
    <ligand>
        <name>ATP</name>
        <dbReference type="ChEBI" id="CHEBI:30616"/>
    </ligand>
</feature>
<dbReference type="PANTHER" id="PTHR21299">
    <property type="entry name" value="CYTIDYLATE KINASE/PANTOATE-BETA-ALANINE LIGASE"/>
    <property type="match status" value="1"/>
</dbReference>
<dbReference type="EMBL" id="JBHSDT010000008">
    <property type="protein sequence ID" value="MFC4404374.1"/>
    <property type="molecule type" value="Genomic_DNA"/>
</dbReference>
<feature type="binding site" evidence="9">
    <location>
        <begin position="184"/>
        <end position="187"/>
    </location>
    <ligand>
        <name>ATP</name>
        <dbReference type="ChEBI" id="CHEBI:30616"/>
    </ligand>
</feature>
<evidence type="ECO:0000313" key="11">
    <source>
        <dbReference type="Proteomes" id="UP001595882"/>
    </source>
</evidence>
<evidence type="ECO:0000313" key="10">
    <source>
        <dbReference type="EMBL" id="MFC4404374.1"/>
    </source>
</evidence>
<dbReference type="RefSeq" id="WP_390252962.1">
    <property type="nucleotide sequence ID" value="NZ_JBHSDT010000008.1"/>
</dbReference>